<evidence type="ECO:0000313" key="3">
    <source>
        <dbReference type="Proteomes" id="UP000032025"/>
    </source>
</evidence>
<keyword evidence="3" id="KW-1185">Reference proteome</keyword>
<proteinExistence type="predicted"/>
<feature type="signal peptide" evidence="1">
    <location>
        <begin position="1"/>
        <end position="29"/>
    </location>
</feature>
<evidence type="ECO:0000256" key="1">
    <source>
        <dbReference type="SAM" id="SignalP"/>
    </source>
</evidence>
<sequence>MALRSSRARWMLAAALTLMPLAAAPAQMATQAPATVPGAKPVTVERIKVHSAAIETNLEGNSADRDVIVVLPPRYAAEKNRRYPVVYALHGYSIGAEQWTSEIHVPASIEGAFARGVAPMIIVFPDSKTMHNGSMYSSSQTVGDFERFISHDLIAAIDARYRTIPRREARGLIGHSMGGYGTARIGMKHADMYGAIYMMSPCCLSPRAMARPDAQNEAALTSLTSPKDSAKLNWGQRAMLAASAAWSPNPKNPPLYLDLPIKDGKLRDDIMAKWLANTPLAFVDQYIAPLRSYRAIGLDVGSQDGLKPDAEALHETLDRYGIAHQFEVYDGDHVNRIGVRFQDKVLPFFGKTLVGQPVGRR</sequence>
<accession>A0A0C9NEC8</accession>
<comment type="caution">
    <text evidence="2">The sequence shown here is derived from an EMBL/GenBank/DDBJ whole genome shotgun (WGS) entry which is preliminary data.</text>
</comment>
<dbReference type="PANTHER" id="PTHR48098">
    <property type="entry name" value="ENTEROCHELIN ESTERASE-RELATED"/>
    <property type="match status" value="1"/>
</dbReference>
<keyword evidence="1" id="KW-0732">Signal</keyword>
<reference evidence="2 3" key="1">
    <citation type="submission" date="2014-08" db="EMBL/GenBank/DDBJ databases">
        <title>Whole genome shotgun sequence of Sphingomonas paucimobilis NBRC 13935.</title>
        <authorList>
            <person name="Hosoyama A."/>
            <person name="Hashimoto M."/>
            <person name="Hosoyama Y."/>
            <person name="Noguchi M."/>
            <person name="Uohara A."/>
            <person name="Ohji S."/>
            <person name="Katano-Makiyama Y."/>
            <person name="Ichikawa N."/>
            <person name="Kimura A."/>
            <person name="Yamazoe A."/>
            <person name="Fujita N."/>
        </authorList>
    </citation>
    <scope>NUCLEOTIDE SEQUENCE [LARGE SCALE GENOMIC DNA]</scope>
    <source>
        <strain evidence="2 3">NBRC 13935</strain>
    </source>
</reference>
<dbReference type="Pfam" id="PF00756">
    <property type="entry name" value="Esterase"/>
    <property type="match status" value="1"/>
</dbReference>
<gene>
    <name evidence="2" type="ORF">SP6_14_02550</name>
</gene>
<dbReference type="InterPro" id="IPR029058">
    <property type="entry name" value="AB_hydrolase_fold"/>
</dbReference>
<dbReference type="GeneID" id="78529146"/>
<dbReference type="AlphaFoldDB" id="A0A0C9NEC8"/>
<feature type="chain" id="PRO_5002216287" evidence="1">
    <location>
        <begin position="30"/>
        <end position="361"/>
    </location>
</feature>
<protein>
    <submittedName>
        <fullName evidence="2">DNA, contig: SP614</fullName>
    </submittedName>
</protein>
<organism evidence="2 3">
    <name type="scientific">Sphingomonas paucimobilis NBRC 13935</name>
    <dbReference type="NCBI Taxonomy" id="1219050"/>
    <lineage>
        <taxon>Bacteria</taxon>
        <taxon>Pseudomonadati</taxon>
        <taxon>Pseudomonadota</taxon>
        <taxon>Alphaproteobacteria</taxon>
        <taxon>Sphingomonadales</taxon>
        <taxon>Sphingomonadaceae</taxon>
        <taxon>Sphingomonas</taxon>
    </lineage>
</organism>
<dbReference type="RefSeq" id="WP_037567486.1">
    <property type="nucleotide sequence ID" value="NZ_BBJS01000014.1"/>
</dbReference>
<evidence type="ECO:0000313" key="2">
    <source>
        <dbReference type="EMBL" id="GAN13098.1"/>
    </source>
</evidence>
<dbReference type="InterPro" id="IPR050583">
    <property type="entry name" value="Mycobacterial_A85_antigen"/>
</dbReference>
<dbReference type="Gene3D" id="3.40.50.1820">
    <property type="entry name" value="alpha/beta hydrolase"/>
    <property type="match status" value="1"/>
</dbReference>
<dbReference type="Proteomes" id="UP000032025">
    <property type="component" value="Unassembled WGS sequence"/>
</dbReference>
<dbReference type="InterPro" id="IPR000801">
    <property type="entry name" value="Esterase-like"/>
</dbReference>
<name>A0A0C9NEC8_SPHPI</name>
<dbReference type="EMBL" id="BBJS01000014">
    <property type="protein sequence ID" value="GAN13098.1"/>
    <property type="molecule type" value="Genomic_DNA"/>
</dbReference>
<dbReference type="SUPFAM" id="SSF53474">
    <property type="entry name" value="alpha/beta-Hydrolases"/>
    <property type="match status" value="1"/>
</dbReference>